<dbReference type="GO" id="GO:0016787">
    <property type="term" value="F:hydrolase activity"/>
    <property type="evidence" value="ECO:0007669"/>
    <property type="project" value="UniProtKB-KW"/>
</dbReference>
<dbReference type="SUPFAM" id="SSF56281">
    <property type="entry name" value="Metallo-hydrolase/oxidoreductase"/>
    <property type="match status" value="1"/>
</dbReference>
<evidence type="ECO:0000313" key="2">
    <source>
        <dbReference type="EMBL" id="QLI82841.1"/>
    </source>
</evidence>
<feature type="domain" description="Metallo-beta-lactamase" evidence="1">
    <location>
        <begin position="43"/>
        <end position="236"/>
    </location>
</feature>
<reference evidence="2 3" key="1">
    <citation type="journal article" date="2016" name="Int. J. Syst. Evol. Microbiol.">
        <title>Chitinibacter fontanus sp. nov., isolated from a spring.</title>
        <authorList>
            <person name="Sheu S.Y."/>
            <person name="Li Y.S."/>
            <person name="Young C.C."/>
            <person name="Chen W.M."/>
        </authorList>
    </citation>
    <scope>NUCLEOTIDE SEQUENCE [LARGE SCALE GENOMIC DNA]</scope>
    <source>
        <strain evidence="2 3">STM-7</strain>
    </source>
</reference>
<dbReference type="SMART" id="SM00849">
    <property type="entry name" value="Lactamase_B"/>
    <property type="match status" value="1"/>
</dbReference>
<dbReference type="AlphaFoldDB" id="A0A7D5Z6D5"/>
<dbReference type="KEGG" id="cfon:HZU75_15660"/>
<proteinExistence type="predicted"/>
<keyword evidence="3" id="KW-1185">Reference proteome</keyword>
<dbReference type="PANTHER" id="PTHR42663">
    <property type="entry name" value="HYDROLASE C777.06C-RELATED-RELATED"/>
    <property type="match status" value="1"/>
</dbReference>
<dbReference type="Pfam" id="PF12706">
    <property type="entry name" value="Lactamase_B_2"/>
    <property type="match status" value="1"/>
</dbReference>
<gene>
    <name evidence="2" type="ORF">HZU75_15660</name>
</gene>
<dbReference type="InterPro" id="IPR001279">
    <property type="entry name" value="Metallo-B-lactamas"/>
</dbReference>
<dbReference type="Gene3D" id="3.60.15.10">
    <property type="entry name" value="Ribonuclease Z/Hydroxyacylglutathione hydrolase-like"/>
    <property type="match status" value="1"/>
</dbReference>
<dbReference type="InterPro" id="IPR036866">
    <property type="entry name" value="RibonucZ/Hydroxyglut_hydro"/>
</dbReference>
<organism evidence="2 3">
    <name type="scientific">Chitinibacter fontanus</name>
    <dbReference type="NCBI Taxonomy" id="1737446"/>
    <lineage>
        <taxon>Bacteria</taxon>
        <taxon>Pseudomonadati</taxon>
        <taxon>Pseudomonadota</taxon>
        <taxon>Betaproteobacteria</taxon>
        <taxon>Neisseriales</taxon>
        <taxon>Chitinibacteraceae</taxon>
        <taxon>Chitinibacter</taxon>
    </lineage>
</organism>
<evidence type="ECO:0000259" key="1">
    <source>
        <dbReference type="SMART" id="SM00849"/>
    </source>
</evidence>
<evidence type="ECO:0000313" key="3">
    <source>
        <dbReference type="Proteomes" id="UP000510822"/>
    </source>
</evidence>
<accession>A0A7D5Z6D5</accession>
<dbReference type="CDD" id="cd16279">
    <property type="entry name" value="metallo-hydrolase-like_MBL-fold"/>
    <property type="match status" value="1"/>
</dbReference>
<dbReference type="RefSeq" id="WP_180306915.1">
    <property type="nucleotide sequence ID" value="NZ_CP058952.1"/>
</dbReference>
<keyword evidence="2" id="KW-0378">Hydrolase</keyword>
<dbReference type="PANTHER" id="PTHR42663:SF6">
    <property type="entry name" value="HYDROLASE C777.06C-RELATED"/>
    <property type="match status" value="1"/>
</dbReference>
<sequence length="280" mass="31004">MIKARWQGDVEVLLLGVGSSGGTPALGCQCPSCSSKDARNTRTRASAIIRAGGKTLLIDTGPDLRQQALREQILHVDAVLYTHPHADHLNGIDDLRAFCWLQKAAIPTFGNRLMLSHIRERFPYTLLKPSDFWDKPVLDLYEVEDEPFEFEGVTIEPIPVMHGKWPILGWRVGRVAYLTDVSDLAESSLALLQELDLLLLDCLREKPHPTHLSVTQAIELAQRIGAKQTVMIHMTHELEYHALSLRLPAGMVVGYDGMQLSSGDSSNVECTGATAPTMQF</sequence>
<dbReference type="EMBL" id="CP058952">
    <property type="protein sequence ID" value="QLI82841.1"/>
    <property type="molecule type" value="Genomic_DNA"/>
</dbReference>
<protein>
    <submittedName>
        <fullName evidence="2">MBL fold metallo-hydrolase</fullName>
    </submittedName>
</protein>
<name>A0A7D5Z6D5_9NEIS</name>
<dbReference type="Proteomes" id="UP000510822">
    <property type="component" value="Chromosome"/>
</dbReference>